<keyword evidence="2" id="KW-1185">Reference proteome</keyword>
<dbReference type="Proteomes" id="UP000753961">
    <property type="component" value="Unassembled WGS sequence"/>
</dbReference>
<reference evidence="1" key="1">
    <citation type="submission" date="2021-06" db="EMBL/GenBank/DDBJ databases">
        <title>44 bacteria genomes isolated from Dapeng, Shenzhen.</title>
        <authorList>
            <person name="Zheng W."/>
            <person name="Yu S."/>
            <person name="Huang Y."/>
        </authorList>
    </citation>
    <scope>NUCLEOTIDE SEQUENCE</scope>
    <source>
        <strain evidence="1">DP5N28-2</strain>
    </source>
</reference>
<dbReference type="RefSeq" id="WP_222578833.1">
    <property type="nucleotide sequence ID" value="NZ_JAHVHU010000004.1"/>
</dbReference>
<name>A0A953L969_9BACT</name>
<proteinExistence type="predicted"/>
<dbReference type="AlphaFoldDB" id="A0A953L969"/>
<dbReference type="EMBL" id="JAHVHU010000004">
    <property type="protein sequence ID" value="MBY5957313.1"/>
    <property type="molecule type" value="Genomic_DNA"/>
</dbReference>
<comment type="caution">
    <text evidence="1">The sequence shown here is derived from an EMBL/GenBank/DDBJ whole genome shotgun (WGS) entry which is preliminary data.</text>
</comment>
<protein>
    <submittedName>
        <fullName evidence="1">Uncharacterized protein</fullName>
    </submittedName>
</protein>
<sequence length="67" mass="7895">MFRSKRKHQRKRNKKQYVLHADDQAVKIPLTFTGKSAKLNSEALHKGQYTLCTQEKKEQNRIPVMVL</sequence>
<organism evidence="1 2">
    <name type="scientific">Membranihabitans marinus</name>
    <dbReference type="NCBI Taxonomy" id="1227546"/>
    <lineage>
        <taxon>Bacteria</taxon>
        <taxon>Pseudomonadati</taxon>
        <taxon>Bacteroidota</taxon>
        <taxon>Saprospiria</taxon>
        <taxon>Saprospirales</taxon>
        <taxon>Saprospiraceae</taxon>
        <taxon>Membranihabitans</taxon>
    </lineage>
</organism>
<gene>
    <name evidence="1" type="ORF">KUV50_04135</name>
</gene>
<evidence type="ECO:0000313" key="2">
    <source>
        <dbReference type="Proteomes" id="UP000753961"/>
    </source>
</evidence>
<evidence type="ECO:0000313" key="1">
    <source>
        <dbReference type="EMBL" id="MBY5957313.1"/>
    </source>
</evidence>
<accession>A0A953L969</accession>